<dbReference type="PIRSF" id="PIRSF000883">
    <property type="entry name" value="Pesterase_MJ0912"/>
    <property type="match status" value="1"/>
</dbReference>
<protein>
    <submittedName>
        <fullName evidence="3">Metallophosphatase family protein</fullName>
    </submittedName>
</protein>
<dbReference type="Pfam" id="PF12850">
    <property type="entry name" value="Metallophos_2"/>
    <property type="match status" value="1"/>
</dbReference>
<proteinExistence type="inferred from homology"/>
<dbReference type="InterPro" id="IPR029052">
    <property type="entry name" value="Metallo-depent_PP-like"/>
</dbReference>
<dbReference type="Gene3D" id="3.60.21.10">
    <property type="match status" value="1"/>
</dbReference>
<dbReference type="Proteomes" id="UP001519349">
    <property type="component" value="Unassembled WGS sequence"/>
</dbReference>
<dbReference type="InterPro" id="IPR024654">
    <property type="entry name" value="Calcineurin-like_PHP_lpxH"/>
</dbReference>
<dbReference type="InterPro" id="IPR050126">
    <property type="entry name" value="Ap4A_hydrolase"/>
</dbReference>
<evidence type="ECO:0000313" key="3">
    <source>
        <dbReference type="EMBL" id="MBP2621747.1"/>
    </source>
</evidence>
<evidence type="ECO:0000259" key="2">
    <source>
        <dbReference type="Pfam" id="PF12850"/>
    </source>
</evidence>
<sequence>MKQKIAILSDIHGNVTALRAVIADAERLGAREYWLLGDILLPGPAENDLFELLEPLPITAAVRGNWDDCVLEALDGAYGLDDPQEVQLLRLTQYLMERIHPAHIDWLRNLPLTAAKEINGLRFALSHNLPDKNYGSGLQVTNSTEDFNQLVSEDVDVAIYGHVHKQLLRYATTGQQILNPGTIGMPYFTWGKLQNHRAQYALIEIEEDGLTNISFRKVAYDTEAELKLAKEKQLPYIELYEELRREDNYPGHNKELLAQLNEKYAYIKDVQKYYDFLRE</sequence>
<gene>
    <name evidence="3" type="ORF">DHL47_10560</name>
</gene>
<dbReference type="PANTHER" id="PTHR42850">
    <property type="entry name" value="METALLOPHOSPHOESTERASE"/>
    <property type="match status" value="1"/>
</dbReference>
<evidence type="ECO:0000256" key="1">
    <source>
        <dbReference type="ARBA" id="ARBA00008950"/>
    </source>
</evidence>
<dbReference type="SUPFAM" id="SSF56300">
    <property type="entry name" value="Metallo-dependent phosphatases"/>
    <property type="match status" value="1"/>
</dbReference>
<accession>A0ABS5AYU5</accession>
<name>A0ABS5AYU5_9STRE</name>
<dbReference type="RefSeq" id="WP_209551801.1">
    <property type="nucleotide sequence ID" value="NZ_QFAY01000023.1"/>
</dbReference>
<organism evidence="3 4">
    <name type="scientific">Streptococcus panodentis</name>
    <dbReference type="NCBI Taxonomy" id="1581472"/>
    <lineage>
        <taxon>Bacteria</taxon>
        <taxon>Bacillati</taxon>
        <taxon>Bacillota</taxon>
        <taxon>Bacilli</taxon>
        <taxon>Lactobacillales</taxon>
        <taxon>Streptococcaceae</taxon>
        <taxon>Streptococcus</taxon>
    </lineage>
</organism>
<evidence type="ECO:0000313" key="4">
    <source>
        <dbReference type="Proteomes" id="UP001519349"/>
    </source>
</evidence>
<dbReference type="EMBL" id="QFAY01000023">
    <property type="protein sequence ID" value="MBP2621747.1"/>
    <property type="molecule type" value="Genomic_DNA"/>
</dbReference>
<dbReference type="PANTHER" id="PTHR42850:SF2">
    <property type="entry name" value="BLL5683 PROTEIN"/>
    <property type="match status" value="1"/>
</dbReference>
<reference evidence="3 4" key="1">
    <citation type="submission" date="2018-05" db="EMBL/GenBank/DDBJ databases">
        <title>Draft genome sequence of Streptococcus panodentis CCUG 70867T.</title>
        <authorList>
            <person name="Salva-Serra F."/>
            <person name="Mendez V."/>
            <person name="Jaen-Luchoro D."/>
            <person name="Gonzales-Siles L."/>
            <person name="Karlsson R."/>
            <person name="Engstrom-Jakobsson H."/>
            <person name="Busquets A."/>
            <person name="Gomila M."/>
            <person name="Pineiro-Iglesias B."/>
            <person name="Bennasar-Figueras A."/>
            <person name="Seeger M."/>
            <person name="Moore E."/>
        </authorList>
    </citation>
    <scope>NUCLEOTIDE SEQUENCE [LARGE SCALE GENOMIC DNA]</scope>
    <source>
        <strain evidence="3 4">CCUG 70867</strain>
    </source>
</reference>
<keyword evidence="4" id="KW-1185">Reference proteome</keyword>
<comment type="caution">
    <text evidence="3">The sequence shown here is derived from an EMBL/GenBank/DDBJ whole genome shotgun (WGS) entry which is preliminary data.</text>
</comment>
<comment type="similarity">
    <text evidence="1">Belongs to the metallophosphoesterase superfamily. YfcE family.</text>
</comment>
<dbReference type="InterPro" id="IPR011152">
    <property type="entry name" value="Pesterase_MJ0912"/>
</dbReference>
<feature type="domain" description="Calcineurin-like phosphoesterase" evidence="2">
    <location>
        <begin position="4"/>
        <end position="207"/>
    </location>
</feature>